<dbReference type="SUPFAM" id="SSF48065">
    <property type="entry name" value="DBL homology domain (DH-domain)"/>
    <property type="match status" value="1"/>
</dbReference>
<dbReference type="InterPro" id="IPR053793">
    <property type="entry name" value="PB1-like"/>
</dbReference>
<dbReference type="GO" id="GO:0051301">
    <property type="term" value="P:cell division"/>
    <property type="evidence" value="ECO:0007669"/>
    <property type="project" value="UniProtKB-KW"/>
</dbReference>
<proteinExistence type="predicted"/>
<feature type="domain" description="DH" evidence="2">
    <location>
        <begin position="306"/>
        <end position="488"/>
    </location>
</feature>
<feature type="region of interest" description="Disordered" evidence="1">
    <location>
        <begin position="1"/>
        <end position="35"/>
    </location>
</feature>
<dbReference type="GO" id="GO:0005737">
    <property type="term" value="C:cytoplasm"/>
    <property type="evidence" value="ECO:0007669"/>
    <property type="project" value="TreeGrafter"/>
</dbReference>
<evidence type="ECO:0000256" key="1">
    <source>
        <dbReference type="SAM" id="MobiDB-lite"/>
    </source>
</evidence>
<accession>A0A9P0QMI7</accession>
<dbReference type="Pfam" id="PF15411">
    <property type="entry name" value="PH_10"/>
    <property type="match status" value="1"/>
</dbReference>
<dbReference type="Proteomes" id="UP000837801">
    <property type="component" value="Unassembled WGS sequence"/>
</dbReference>
<feature type="region of interest" description="Disordered" evidence="1">
    <location>
        <begin position="110"/>
        <end position="133"/>
    </location>
</feature>
<dbReference type="InterPro" id="IPR011993">
    <property type="entry name" value="PH-like_dom_sf"/>
</dbReference>
<sequence>MSKTEHNGPHAPFRSFSASSSTSLHSSLPSTSSITRISSGPLNAMSMSMNRQGSAQEHLYYQCEILKLKLAKVPGMAPFLSTSFNQAESCAEQQALALAQQLQYDAATGTNGGIRKSSNNGSTSNGIGSSSTANNTVNSSKALNGTGGIVGDRGSVTSQNFSIHSDSSTNLFPSPSASPSSNNNVFTFTAGVLPATSSADPVTQIWKLFQQGAPLCLVFNTVYKQKECHLQVIPSDDLRICKKSVYDFLIAVKTYLKFDDESMFTISNVFSDSTHDLIKIVKVINRVLAAIEVDEQGIGEVLITDDRSKVLKELIETERKYVQDLELLLKYKDELSNAELMSNDQIHVLFPNLNEIVDFQRRFLIGLECNNKVPNKYQRIGSIFIHAASGPFKAYEPWTIGQLAAIDLINKEASNLKKSSTLLDPGFELQSYIIKPIQRLCKYPLLLKEIIKLSNSDGGDNSNGNGSLNELSMAQTSMKEVANQVNEAQRRAENVGYLHSLIDRVSNWRGFNLKDQGELLHHGVVSVKDSDVEKEYVAYLFEKIIFFFVEVNNTANMTKKEKKNLLQTRKKSQSNASDSFNSIEGIGGAGSLGGVSSSTANLLDSLNHAKDKAPLELKGRVYISEIYNISTLNQQGYTLVISWSGKKESGSFSLRYRTEENRNQWENCLRNLKAIEMNNQIHRKLKDSQGSASNHNNNITANNSLSNNTSGNNSTEYDYNDTTTATSANTTGSSRQSYSTDQRHHSSSSTFSMMRFSKNPKNTSEASRQSSSSSTVNTISDKFSATTLNDNSFSSTSSNSMSSTSITIKLIYNHMEINEFLVPSNVQFPELRSKISIKISSQTSEDIMINKLKYKDEDGDFVVMDSNDDWVLAIDMLDELNSRDDRSLTIWVS</sequence>
<dbReference type="PANTHER" id="PTHR47339">
    <property type="entry name" value="CELL DIVISION CONTROL PROTEIN 24"/>
    <property type="match status" value="1"/>
</dbReference>
<dbReference type="GO" id="GO:0031106">
    <property type="term" value="P:septin ring organization"/>
    <property type="evidence" value="ECO:0007669"/>
    <property type="project" value="TreeGrafter"/>
</dbReference>
<dbReference type="OrthoDB" id="1594986at2759"/>
<dbReference type="SUPFAM" id="SSF50729">
    <property type="entry name" value="PH domain-like"/>
    <property type="match status" value="1"/>
</dbReference>
<keyword evidence="4" id="KW-0132">Cell division</keyword>
<feature type="compositionally biased region" description="Low complexity" evidence="1">
    <location>
        <begin position="747"/>
        <end position="777"/>
    </location>
</feature>
<dbReference type="InterPro" id="IPR010481">
    <property type="entry name" value="Cdc24/Scd1_N"/>
</dbReference>
<dbReference type="CDD" id="cd00160">
    <property type="entry name" value="RhoGEF"/>
    <property type="match status" value="1"/>
</dbReference>
<name>A0A9P0QMI7_9ASCO</name>
<evidence type="ECO:0000313" key="5">
    <source>
        <dbReference type="Proteomes" id="UP000837801"/>
    </source>
</evidence>
<dbReference type="PROSITE" id="PS51745">
    <property type="entry name" value="PB1"/>
    <property type="match status" value="1"/>
</dbReference>
<evidence type="ECO:0000259" key="2">
    <source>
        <dbReference type="PROSITE" id="PS50010"/>
    </source>
</evidence>
<evidence type="ECO:0000259" key="3">
    <source>
        <dbReference type="PROSITE" id="PS51745"/>
    </source>
</evidence>
<dbReference type="GO" id="GO:0035556">
    <property type="term" value="P:intracellular signal transduction"/>
    <property type="evidence" value="ECO:0007669"/>
    <property type="project" value="InterPro"/>
</dbReference>
<dbReference type="PANTHER" id="PTHR47339:SF1">
    <property type="entry name" value="CELL DIVISION CONTROL PROTEIN 24"/>
    <property type="match status" value="1"/>
</dbReference>
<dbReference type="InterPro" id="IPR000219">
    <property type="entry name" value="DH_dom"/>
</dbReference>
<reference evidence="4" key="1">
    <citation type="submission" date="2022-03" db="EMBL/GenBank/DDBJ databases">
        <authorList>
            <person name="Legras J.-L."/>
            <person name="Devillers H."/>
            <person name="Grondin C."/>
        </authorList>
    </citation>
    <scope>NUCLEOTIDE SEQUENCE</scope>
    <source>
        <strain evidence="4">CLIB 1423</strain>
    </source>
</reference>
<keyword evidence="4" id="KW-0131">Cell cycle</keyword>
<dbReference type="GO" id="GO:0005085">
    <property type="term" value="F:guanyl-nucleotide exchange factor activity"/>
    <property type="evidence" value="ECO:0007669"/>
    <property type="project" value="InterPro"/>
</dbReference>
<dbReference type="PROSITE" id="PS50010">
    <property type="entry name" value="DH_2"/>
    <property type="match status" value="1"/>
</dbReference>
<keyword evidence="5" id="KW-1185">Reference proteome</keyword>
<feature type="compositionally biased region" description="Low complexity" evidence="1">
    <location>
        <begin position="691"/>
        <end position="733"/>
    </location>
</feature>
<dbReference type="AlphaFoldDB" id="A0A9P0QMI7"/>
<dbReference type="Pfam" id="PF00621">
    <property type="entry name" value="RhoGEF"/>
    <property type="match status" value="1"/>
</dbReference>
<dbReference type="Pfam" id="PF00564">
    <property type="entry name" value="PB1"/>
    <property type="match status" value="1"/>
</dbReference>
<dbReference type="PROSITE" id="PS00741">
    <property type="entry name" value="DH_1"/>
    <property type="match status" value="1"/>
</dbReference>
<dbReference type="InterPro" id="IPR033511">
    <property type="entry name" value="Cdc24/Scd1_PH_dom"/>
</dbReference>
<organism evidence="4 5">
    <name type="scientific">[Candida] railenensis</name>
    <dbReference type="NCBI Taxonomy" id="45579"/>
    <lineage>
        <taxon>Eukaryota</taxon>
        <taxon>Fungi</taxon>
        <taxon>Dikarya</taxon>
        <taxon>Ascomycota</taxon>
        <taxon>Saccharomycotina</taxon>
        <taxon>Pichiomycetes</taxon>
        <taxon>Debaryomycetaceae</taxon>
        <taxon>Kurtzmaniella</taxon>
    </lineage>
</organism>
<comment type="caution">
    <text evidence="4">The sequence shown here is derived from an EMBL/GenBank/DDBJ whole genome shotgun (WGS) entry which is preliminary data.</text>
</comment>
<dbReference type="SMART" id="SM00666">
    <property type="entry name" value="PB1"/>
    <property type="match status" value="1"/>
</dbReference>
<dbReference type="InterPro" id="IPR001331">
    <property type="entry name" value="GDS_CDC24_CS"/>
</dbReference>
<protein>
    <submittedName>
        <fullName evidence="4">Cell division control protein 24</fullName>
    </submittedName>
</protein>
<feature type="compositionally biased region" description="Low complexity" evidence="1">
    <location>
        <begin position="117"/>
        <end position="133"/>
    </location>
</feature>
<evidence type="ECO:0000313" key="4">
    <source>
        <dbReference type="EMBL" id="CAH2351169.1"/>
    </source>
</evidence>
<dbReference type="GO" id="GO:0030010">
    <property type="term" value="P:establishment of cell polarity"/>
    <property type="evidence" value="ECO:0007669"/>
    <property type="project" value="TreeGrafter"/>
</dbReference>
<feature type="compositionally biased region" description="Low complexity" evidence="1">
    <location>
        <begin position="10"/>
        <end position="35"/>
    </location>
</feature>
<dbReference type="GO" id="GO:0000935">
    <property type="term" value="C:division septum"/>
    <property type="evidence" value="ECO:0007669"/>
    <property type="project" value="TreeGrafter"/>
</dbReference>
<feature type="region of interest" description="Disordered" evidence="1">
    <location>
        <begin position="686"/>
        <end position="777"/>
    </location>
</feature>
<dbReference type="GO" id="GO:0005634">
    <property type="term" value="C:nucleus"/>
    <property type="evidence" value="ECO:0007669"/>
    <property type="project" value="TreeGrafter"/>
</dbReference>
<dbReference type="SMART" id="SM00325">
    <property type="entry name" value="RhoGEF"/>
    <property type="match status" value="1"/>
</dbReference>
<dbReference type="CDD" id="cd13246">
    <property type="entry name" value="PH_Scd1"/>
    <property type="match status" value="1"/>
</dbReference>
<dbReference type="GO" id="GO:0043332">
    <property type="term" value="C:mating projection tip"/>
    <property type="evidence" value="ECO:0007669"/>
    <property type="project" value="TreeGrafter"/>
</dbReference>
<dbReference type="Gene3D" id="1.20.900.10">
    <property type="entry name" value="Dbl homology (DH) domain"/>
    <property type="match status" value="1"/>
</dbReference>
<dbReference type="Pfam" id="PF06395">
    <property type="entry name" value="CDC24"/>
    <property type="match status" value="1"/>
</dbReference>
<dbReference type="EMBL" id="CAKXYY010000003">
    <property type="protein sequence ID" value="CAH2351169.1"/>
    <property type="molecule type" value="Genomic_DNA"/>
</dbReference>
<dbReference type="InterPro" id="IPR035899">
    <property type="entry name" value="DBL_dom_sf"/>
</dbReference>
<dbReference type="InterPro" id="IPR053026">
    <property type="entry name" value="CDC42_GEF"/>
</dbReference>
<gene>
    <name evidence="4" type="ORF">CLIB1423_03S00672</name>
</gene>
<dbReference type="Gene3D" id="3.10.20.90">
    <property type="entry name" value="Phosphatidylinositol 3-kinase Catalytic Subunit, Chain A, domain 1"/>
    <property type="match status" value="1"/>
</dbReference>
<dbReference type="SUPFAM" id="SSF54277">
    <property type="entry name" value="CAD &amp; PB1 domains"/>
    <property type="match status" value="1"/>
</dbReference>
<dbReference type="InterPro" id="IPR000270">
    <property type="entry name" value="PB1_dom"/>
</dbReference>
<dbReference type="Gene3D" id="2.30.29.30">
    <property type="entry name" value="Pleckstrin-homology domain (PH domain)/Phosphotyrosine-binding domain (PTB)"/>
    <property type="match status" value="1"/>
</dbReference>
<feature type="domain" description="PB1" evidence="3">
    <location>
        <begin position="805"/>
        <end position="893"/>
    </location>
</feature>
<dbReference type="CDD" id="cd05992">
    <property type="entry name" value="PB1"/>
    <property type="match status" value="1"/>
</dbReference>